<dbReference type="GO" id="GO:0003677">
    <property type="term" value="F:DNA binding"/>
    <property type="evidence" value="ECO:0007669"/>
    <property type="project" value="UniProtKB-UniRule"/>
</dbReference>
<keyword evidence="2 4" id="KW-0238">DNA-binding</keyword>
<dbReference type="PANTHER" id="PTHR47506:SF1">
    <property type="entry name" value="HTH-TYPE TRANSCRIPTIONAL REGULATOR YJDC"/>
    <property type="match status" value="1"/>
</dbReference>
<evidence type="ECO:0000256" key="3">
    <source>
        <dbReference type="ARBA" id="ARBA00023163"/>
    </source>
</evidence>
<feature type="domain" description="HTH tetR-type" evidence="5">
    <location>
        <begin position="10"/>
        <end position="70"/>
    </location>
</feature>
<dbReference type="PANTHER" id="PTHR47506">
    <property type="entry name" value="TRANSCRIPTIONAL REGULATORY PROTEIN"/>
    <property type="match status" value="1"/>
</dbReference>
<dbReference type="SUPFAM" id="SSF46689">
    <property type="entry name" value="Homeodomain-like"/>
    <property type="match status" value="1"/>
</dbReference>
<organism evidence="6">
    <name type="scientific">uncultured Acetobacteraceae bacterium</name>
    <dbReference type="NCBI Taxonomy" id="169975"/>
    <lineage>
        <taxon>Bacteria</taxon>
        <taxon>Pseudomonadati</taxon>
        <taxon>Pseudomonadota</taxon>
        <taxon>Alphaproteobacteria</taxon>
        <taxon>Acetobacterales</taxon>
        <taxon>Acetobacteraceae</taxon>
        <taxon>environmental samples</taxon>
    </lineage>
</organism>
<evidence type="ECO:0000259" key="5">
    <source>
        <dbReference type="PROSITE" id="PS50977"/>
    </source>
</evidence>
<evidence type="ECO:0000313" key="6">
    <source>
        <dbReference type="EMBL" id="CAA9246067.1"/>
    </source>
</evidence>
<keyword evidence="1" id="KW-0805">Transcription regulation</keyword>
<dbReference type="Pfam" id="PF00440">
    <property type="entry name" value="TetR_N"/>
    <property type="match status" value="1"/>
</dbReference>
<protein>
    <submittedName>
        <fullName evidence="6">Transcriptional regulator, AcrR family</fullName>
    </submittedName>
</protein>
<dbReference type="InterPro" id="IPR036271">
    <property type="entry name" value="Tet_transcr_reg_TetR-rel_C_sf"/>
</dbReference>
<keyword evidence="3" id="KW-0804">Transcription</keyword>
<gene>
    <name evidence="6" type="ORF">AVDCRST_MAG04-1866</name>
</gene>
<sequence>MLEKAATKKASARERLLDEAETSVLRKGFAATSIEELIAATGLSKSGFFYHFSDKNDLAKALLVRYIETDKRILDELFERADALNEDPLHGFLVFLKFFAEMLAELPGGAHPGCLVASYCYQEQLFSRDIRELNRSALLAWRERFHERFLRIAERYPPRVDLDLLDLADMFSAMVDGSITLSKTLRDATLMPKQVMLYRAFVRAVFAPD</sequence>
<dbReference type="EMBL" id="CADCTL010000127">
    <property type="protein sequence ID" value="CAA9246067.1"/>
    <property type="molecule type" value="Genomic_DNA"/>
</dbReference>
<proteinExistence type="predicted"/>
<dbReference type="InterPro" id="IPR009057">
    <property type="entry name" value="Homeodomain-like_sf"/>
</dbReference>
<accession>A0A6J4IBX7</accession>
<evidence type="ECO:0000256" key="4">
    <source>
        <dbReference type="PROSITE-ProRule" id="PRU00335"/>
    </source>
</evidence>
<dbReference type="SUPFAM" id="SSF48498">
    <property type="entry name" value="Tetracyclin repressor-like, C-terminal domain"/>
    <property type="match status" value="1"/>
</dbReference>
<reference evidence="6" key="1">
    <citation type="submission" date="2020-02" db="EMBL/GenBank/DDBJ databases">
        <authorList>
            <person name="Meier V. D."/>
        </authorList>
    </citation>
    <scope>NUCLEOTIDE SEQUENCE</scope>
    <source>
        <strain evidence="6">AVDCRST_MAG04</strain>
    </source>
</reference>
<dbReference type="Gene3D" id="1.10.357.10">
    <property type="entry name" value="Tetracycline Repressor, domain 2"/>
    <property type="match status" value="1"/>
</dbReference>
<dbReference type="PROSITE" id="PS50977">
    <property type="entry name" value="HTH_TETR_2"/>
    <property type="match status" value="1"/>
</dbReference>
<name>A0A6J4IBX7_9PROT</name>
<feature type="DNA-binding region" description="H-T-H motif" evidence="4">
    <location>
        <begin position="33"/>
        <end position="52"/>
    </location>
</feature>
<dbReference type="AlphaFoldDB" id="A0A6J4IBX7"/>
<evidence type="ECO:0000256" key="2">
    <source>
        <dbReference type="ARBA" id="ARBA00023125"/>
    </source>
</evidence>
<dbReference type="InterPro" id="IPR001647">
    <property type="entry name" value="HTH_TetR"/>
</dbReference>
<evidence type="ECO:0000256" key="1">
    <source>
        <dbReference type="ARBA" id="ARBA00023015"/>
    </source>
</evidence>